<keyword evidence="4" id="KW-0006">Acetoin catabolism</keyword>
<sequence>MQKPVFIYSEELLNYKFHDTHPFNQLRVKLACELLKSAGYLTDQEIAAPRRATDEEIMLIHDKGYVEAVKKAGQGQLSQELAGSYGLGTEDTPAFDGMHDAGAWIVGATLTAADLVMEGKANHALSLSGGLHHGFRGKASGFCVYNDSSIVIEYIRRKYGARVLYVDTDAHHGDGVQWAFYDDSDVCTLSIHETGRYLFPGTGNVHEKGQGSGYGFSFNVPMDAFTEDDSWLYCYETSLLEVADYFKPDVIVTQNGADAHCYDPLTHLSVTMRTYEKMPRLAKKIADQYCGGRWIATGGGGYDIWRVVPRAWANIWLAMKEQQASGPLPADWLAYWRRQSPIELPLTWEDKPDLYTPIPRKREITAKNEDTLSKTLYSIRALKKKSK</sequence>
<organism evidence="6 7">
    <name type="scientific">Fictibacillus iocasae</name>
    <dbReference type="NCBI Taxonomy" id="2715437"/>
    <lineage>
        <taxon>Bacteria</taxon>
        <taxon>Bacillati</taxon>
        <taxon>Bacillota</taxon>
        <taxon>Bacilli</taxon>
        <taxon>Bacillales</taxon>
        <taxon>Fictibacillaceae</taxon>
        <taxon>Fictibacillus</taxon>
    </lineage>
</organism>
<dbReference type="Gene3D" id="3.40.800.20">
    <property type="entry name" value="Histone deacetylase domain"/>
    <property type="match status" value="1"/>
</dbReference>
<evidence type="ECO:0000259" key="5">
    <source>
        <dbReference type="Pfam" id="PF00850"/>
    </source>
</evidence>
<keyword evidence="7" id="KW-1185">Reference proteome</keyword>
<dbReference type="CDD" id="cd09994">
    <property type="entry name" value="HDAC_AcuC_like"/>
    <property type="match status" value="1"/>
</dbReference>
<proteinExistence type="inferred from homology"/>
<protein>
    <recommendedName>
        <fullName evidence="3">Acetoin utilization protein AcuC</fullName>
    </recommendedName>
</protein>
<dbReference type="InterPro" id="IPR000286">
    <property type="entry name" value="HDACs"/>
</dbReference>
<dbReference type="Pfam" id="PF00850">
    <property type="entry name" value="Hist_deacetyl"/>
    <property type="match status" value="1"/>
</dbReference>
<evidence type="ECO:0000256" key="3">
    <source>
        <dbReference type="ARBA" id="ARBA00020218"/>
    </source>
</evidence>
<evidence type="ECO:0000256" key="4">
    <source>
        <dbReference type="ARBA" id="ARBA00022627"/>
    </source>
</evidence>
<dbReference type="Proteomes" id="UP001596549">
    <property type="component" value="Unassembled WGS sequence"/>
</dbReference>
<evidence type="ECO:0000256" key="1">
    <source>
        <dbReference type="ARBA" id="ARBA00005101"/>
    </source>
</evidence>
<feature type="domain" description="Histone deacetylase" evidence="5">
    <location>
        <begin position="21"/>
        <end position="318"/>
    </location>
</feature>
<evidence type="ECO:0000313" key="7">
    <source>
        <dbReference type="Proteomes" id="UP001596549"/>
    </source>
</evidence>
<gene>
    <name evidence="6" type="ORF">ACFQPF_17050</name>
</gene>
<dbReference type="PANTHER" id="PTHR10625:SF10">
    <property type="entry name" value="HISTONE DEACETYLASE HDAC1"/>
    <property type="match status" value="1"/>
</dbReference>
<name>A0ABW2NVE7_9BACL</name>
<comment type="pathway">
    <text evidence="1">Ketone degradation; acetoin degradation.</text>
</comment>
<dbReference type="EMBL" id="JBHTCP010000051">
    <property type="protein sequence ID" value="MFC7373349.1"/>
    <property type="molecule type" value="Genomic_DNA"/>
</dbReference>
<dbReference type="PRINTS" id="PR01270">
    <property type="entry name" value="HDASUPER"/>
</dbReference>
<accession>A0ABW2NVE7</accession>
<dbReference type="InterPro" id="IPR023696">
    <property type="entry name" value="Ureohydrolase_dom_sf"/>
</dbReference>
<comment type="similarity">
    <text evidence="2">Belongs to the histone deacetylase family.</text>
</comment>
<dbReference type="InterPro" id="IPR023801">
    <property type="entry name" value="His_deacetylse_dom"/>
</dbReference>
<evidence type="ECO:0000256" key="2">
    <source>
        <dbReference type="ARBA" id="ARBA00005947"/>
    </source>
</evidence>
<dbReference type="RefSeq" id="WP_379751183.1">
    <property type="nucleotide sequence ID" value="NZ_JBHTCP010000051.1"/>
</dbReference>
<dbReference type="InterPro" id="IPR003085">
    <property type="entry name" value="AcuC"/>
</dbReference>
<dbReference type="PRINTS" id="PR01272">
    <property type="entry name" value="ACUCPROTEIN"/>
</dbReference>
<dbReference type="PANTHER" id="PTHR10625">
    <property type="entry name" value="HISTONE DEACETYLASE HDAC1-RELATED"/>
    <property type="match status" value="1"/>
</dbReference>
<dbReference type="SUPFAM" id="SSF52768">
    <property type="entry name" value="Arginase/deacetylase"/>
    <property type="match status" value="1"/>
</dbReference>
<comment type="caution">
    <text evidence="6">The sequence shown here is derived from an EMBL/GenBank/DDBJ whole genome shotgun (WGS) entry which is preliminary data.</text>
</comment>
<evidence type="ECO:0000313" key="6">
    <source>
        <dbReference type="EMBL" id="MFC7373349.1"/>
    </source>
</evidence>
<dbReference type="InterPro" id="IPR037138">
    <property type="entry name" value="His_deacetylse_dom_sf"/>
</dbReference>
<reference evidence="7" key="1">
    <citation type="journal article" date="2019" name="Int. J. Syst. Evol. Microbiol.">
        <title>The Global Catalogue of Microorganisms (GCM) 10K type strain sequencing project: providing services to taxonomists for standard genome sequencing and annotation.</title>
        <authorList>
            <consortium name="The Broad Institute Genomics Platform"/>
            <consortium name="The Broad Institute Genome Sequencing Center for Infectious Disease"/>
            <person name="Wu L."/>
            <person name="Ma J."/>
        </authorList>
    </citation>
    <scope>NUCLEOTIDE SEQUENCE [LARGE SCALE GENOMIC DNA]</scope>
    <source>
        <strain evidence="7">NBRC 106396</strain>
    </source>
</reference>